<reference evidence="13 14" key="1">
    <citation type="journal article" date="2016" name="Nat. Commun.">
        <title>Thousands of microbial genomes shed light on interconnected biogeochemical processes in an aquifer system.</title>
        <authorList>
            <person name="Anantharaman K."/>
            <person name="Brown C.T."/>
            <person name="Hug L.A."/>
            <person name="Sharon I."/>
            <person name="Castelle C.J."/>
            <person name="Probst A.J."/>
            <person name="Thomas B.C."/>
            <person name="Singh A."/>
            <person name="Wilkins M.J."/>
            <person name="Karaoz U."/>
            <person name="Brodie E.L."/>
            <person name="Williams K.H."/>
            <person name="Hubbard S.S."/>
            <person name="Banfield J.F."/>
        </authorList>
    </citation>
    <scope>NUCLEOTIDE SEQUENCE [LARGE SCALE GENOMIC DNA]</scope>
</reference>
<keyword evidence="8" id="KW-0460">Magnesium</keyword>
<sequence length="646" mass="71380">MDNTDYTAKQIQVLEGLEPVRKRPGMYIGSTDSRGLHECLREIVDNSVDESFAGVAKNIWLTLGSDNSATIKDDGRGIPIDKHKSGVSALEVTMTKLHAGGKFGGGAYKVSGGLHGVGASVVNALSSYFLVIVLRDNKAYFQEYERGNPKAPVTAASQKQLDSWLPPEWGIKINQPESGSGTITKFIPDKKIFGDLVFDKTKAKNLLKDRAYLVAGLNFNFKDVRDGEESHYYFEGGIKSLVTHANRGKQTLSDVIYVSKTDANMQIEAAVQYTDTFNENVKSFVNGINTTDGGTHLTGFRIALTRSIVDYAKKLGSIKEELTGEDMKEGLNAVIYVKMPSESLQFESQTKAKLNNPEVQGFVTSAVKEGLDTHFEEHPAEARRIVEKIMLAAMARLAARAAKDAVLRRGALEGVTLPGVLADCQSTDPSISELYIVEGPSAGGSAKQGRNRSFQAILPLGGKILNTERAHLDRLVKSDEIKNLIVALGAGIGDSLNYDKIRYHRVIMMTDADVDGGHIKSLLLTLFYRHLPEIITRGYLYAALPPLYKITIAKKIFYAYSDEEQTQILKENRDAKYTIQRYKGLGEMNPSQLWETTMDPKTRTIKQITISDAEEADRMFTMLMGEEVAPRKHYIQTNAKFANLDI</sequence>
<dbReference type="InterPro" id="IPR006171">
    <property type="entry name" value="TOPRIM_dom"/>
</dbReference>
<evidence type="ECO:0000256" key="5">
    <source>
        <dbReference type="ARBA" id="ARBA00022723"/>
    </source>
</evidence>
<accession>A0A1F7YDI1</accession>
<evidence type="ECO:0000256" key="6">
    <source>
        <dbReference type="ARBA" id="ARBA00022741"/>
    </source>
</evidence>
<dbReference type="CDD" id="cd16928">
    <property type="entry name" value="HATPase_GyrB-like"/>
    <property type="match status" value="1"/>
</dbReference>
<dbReference type="SUPFAM" id="SSF54211">
    <property type="entry name" value="Ribosomal protein S5 domain 2-like"/>
    <property type="match status" value="1"/>
</dbReference>
<dbReference type="InterPro" id="IPR013760">
    <property type="entry name" value="Topo_IIA-like_dom_sf"/>
</dbReference>
<dbReference type="GO" id="GO:0006265">
    <property type="term" value="P:DNA topological change"/>
    <property type="evidence" value="ECO:0007669"/>
    <property type="project" value="InterPro"/>
</dbReference>
<dbReference type="PANTHER" id="PTHR45866">
    <property type="entry name" value="DNA GYRASE/TOPOISOMERASE SUBUNIT B"/>
    <property type="match status" value="1"/>
</dbReference>
<dbReference type="InterPro" id="IPR013506">
    <property type="entry name" value="Topo_IIA_bsu_dom2"/>
</dbReference>
<keyword evidence="5" id="KW-0479">Metal-binding</keyword>
<keyword evidence="11 13" id="KW-0413">Isomerase</keyword>
<dbReference type="GO" id="GO:0005524">
    <property type="term" value="F:ATP binding"/>
    <property type="evidence" value="ECO:0007669"/>
    <property type="project" value="UniProtKB-KW"/>
</dbReference>
<protein>
    <recommendedName>
        <fullName evidence="4">DNA topoisomerase (ATP-hydrolyzing)</fullName>
        <ecNumber evidence="4">5.6.2.2</ecNumber>
    </recommendedName>
</protein>
<dbReference type="FunFam" id="3.40.50.670:FF:000002">
    <property type="entry name" value="DNA gyrase subunit B"/>
    <property type="match status" value="1"/>
</dbReference>
<dbReference type="GO" id="GO:0003918">
    <property type="term" value="F:DNA topoisomerase type II (double strand cut, ATP-hydrolyzing) activity"/>
    <property type="evidence" value="ECO:0007669"/>
    <property type="project" value="UniProtKB-EC"/>
</dbReference>
<evidence type="ECO:0000256" key="3">
    <source>
        <dbReference type="ARBA" id="ARBA00010708"/>
    </source>
</evidence>
<dbReference type="SMART" id="SM00387">
    <property type="entry name" value="HATPase_c"/>
    <property type="match status" value="1"/>
</dbReference>
<evidence type="ECO:0000256" key="8">
    <source>
        <dbReference type="ARBA" id="ARBA00022842"/>
    </source>
</evidence>
<feature type="domain" description="Toprim" evidence="12">
    <location>
        <begin position="432"/>
        <end position="546"/>
    </location>
</feature>
<dbReference type="InterPro" id="IPR014721">
    <property type="entry name" value="Ribsml_uS5_D2-typ_fold_subgr"/>
</dbReference>
<dbReference type="Gene3D" id="3.40.50.670">
    <property type="match status" value="1"/>
</dbReference>
<dbReference type="SMART" id="SM00433">
    <property type="entry name" value="TOP2c"/>
    <property type="match status" value="1"/>
</dbReference>
<dbReference type="GO" id="GO:0003677">
    <property type="term" value="F:DNA binding"/>
    <property type="evidence" value="ECO:0007669"/>
    <property type="project" value="UniProtKB-KW"/>
</dbReference>
<dbReference type="GO" id="GO:0046872">
    <property type="term" value="F:metal ion binding"/>
    <property type="evidence" value="ECO:0007669"/>
    <property type="project" value="UniProtKB-KW"/>
</dbReference>
<evidence type="ECO:0000256" key="7">
    <source>
        <dbReference type="ARBA" id="ARBA00022840"/>
    </source>
</evidence>
<comment type="caution">
    <text evidence="13">The sequence shown here is derived from an EMBL/GenBank/DDBJ whole genome shotgun (WGS) entry which is preliminary data.</text>
</comment>
<evidence type="ECO:0000256" key="11">
    <source>
        <dbReference type="ARBA" id="ARBA00023235"/>
    </source>
</evidence>
<dbReference type="EMBL" id="MGGI01000026">
    <property type="protein sequence ID" value="OGM24688.1"/>
    <property type="molecule type" value="Genomic_DNA"/>
</dbReference>
<dbReference type="EC" id="5.6.2.2" evidence="4"/>
<evidence type="ECO:0000256" key="9">
    <source>
        <dbReference type="ARBA" id="ARBA00023029"/>
    </source>
</evidence>
<dbReference type="PRINTS" id="PR00418">
    <property type="entry name" value="TPI2FAMILY"/>
</dbReference>
<dbReference type="InterPro" id="IPR036890">
    <property type="entry name" value="HATPase_C_sf"/>
</dbReference>
<evidence type="ECO:0000256" key="10">
    <source>
        <dbReference type="ARBA" id="ARBA00023125"/>
    </source>
</evidence>
<keyword evidence="9" id="KW-0799">Topoisomerase</keyword>
<evidence type="ECO:0000313" key="13">
    <source>
        <dbReference type="EMBL" id="OGM24688.1"/>
    </source>
</evidence>
<dbReference type="NCBIfam" id="NF004189">
    <property type="entry name" value="PRK05644.1"/>
    <property type="match status" value="1"/>
</dbReference>
<dbReference type="PRINTS" id="PR01159">
    <property type="entry name" value="DNAGYRASEB"/>
</dbReference>
<name>A0A1F7YDI1_9BACT</name>
<dbReference type="InterPro" id="IPR002288">
    <property type="entry name" value="DNA_gyrase_B_C"/>
</dbReference>
<dbReference type="Pfam" id="PF01751">
    <property type="entry name" value="Toprim"/>
    <property type="match status" value="1"/>
</dbReference>
<dbReference type="InterPro" id="IPR000565">
    <property type="entry name" value="Topo_IIA_B"/>
</dbReference>
<dbReference type="SUPFAM" id="SSF55874">
    <property type="entry name" value="ATPase domain of HSP90 chaperone/DNA topoisomerase II/histidine kinase"/>
    <property type="match status" value="1"/>
</dbReference>
<dbReference type="PANTHER" id="PTHR45866:SF1">
    <property type="entry name" value="DNA GYRASE SUBUNIT B, MITOCHONDRIAL"/>
    <property type="match status" value="1"/>
</dbReference>
<gene>
    <name evidence="13" type="ORF">A2627_02720</name>
</gene>
<dbReference type="InterPro" id="IPR001241">
    <property type="entry name" value="Topo_IIA"/>
</dbReference>
<evidence type="ECO:0000256" key="1">
    <source>
        <dbReference type="ARBA" id="ARBA00000185"/>
    </source>
</evidence>
<evidence type="ECO:0000259" key="12">
    <source>
        <dbReference type="PROSITE" id="PS50880"/>
    </source>
</evidence>
<evidence type="ECO:0000313" key="14">
    <source>
        <dbReference type="Proteomes" id="UP000178851"/>
    </source>
</evidence>
<dbReference type="AlphaFoldDB" id="A0A1F7YDI1"/>
<organism evidence="13 14">
    <name type="scientific">Candidatus Woesebacteria bacterium RIFCSPHIGHO2_01_FULL_39_28</name>
    <dbReference type="NCBI Taxonomy" id="1802496"/>
    <lineage>
        <taxon>Bacteria</taxon>
        <taxon>Candidatus Woeseibacteriota</taxon>
    </lineage>
</organism>
<dbReference type="Pfam" id="PF00986">
    <property type="entry name" value="DNA_gyraseB_C"/>
    <property type="match status" value="1"/>
</dbReference>
<dbReference type="Pfam" id="PF00204">
    <property type="entry name" value="DNA_gyraseB"/>
    <property type="match status" value="1"/>
</dbReference>
<dbReference type="Pfam" id="PF02518">
    <property type="entry name" value="HATPase_c"/>
    <property type="match status" value="1"/>
</dbReference>
<dbReference type="InterPro" id="IPR013759">
    <property type="entry name" value="Topo_IIA_B_C"/>
</dbReference>
<keyword evidence="7" id="KW-0067">ATP-binding</keyword>
<dbReference type="SUPFAM" id="SSF56719">
    <property type="entry name" value="Type II DNA topoisomerase"/>
    <property type="match status" value="1"/>
</dbReference>
<evidence type="ECO:0000256" key="2">
    <source>
        <dbReference type="ARBA" id="ARBA00001946"/>
    </source>
</evidence>
<dbReference type="Gene3D" id="3.30.230.10">
    <property type="match status" value="1"/>
</dbReference>
<dbReference type="Proteomes" id="UP000178851">
    <property type="component" value="Unassembled WGS sequence"/>
</dbReference>
<dbReference type="Gene3D" id="3.30.565.10">
    <property type="entry name" value="Histidine kinase-like ATPase, C-terminal domain"/>
    <property type="match status" value="1"/>
</dbReference>
<dbReference type="InterPro" id="IPR020568">
    <property type="entry name" value="Ribosomal_Su5_D2-typ_SF"/>
</dbReference>
<dbReference type="InterPro" id="IPR003594">
    <property type="entry name" value="HATPase_dom"/>
</dbReference>
<keyword evidence="10" id="KW-0238">DNA-binding</keyword>
<keyword evidence="6" id="KW-0547">Nucleotide-binding</keyword>
<comment type="catalytic activity">
    <reaction evidence="1">
        <text>ATP-dependent breakage, passage and rejoining of double-stranded DNA.</text>
        <dbReference type="EC" id="5.6.2.2"/>
    </reaction>
</comment>
<dbReference type="CDD" id="cd00822">
    <property type="entry name" value="TopoII_Trans_DNA_gyrase"/>
    <property type="match status" value="1"/>
</dbReference>
<evidence type="ECO:0000256" key="4">
    <source>
        <dbReference type="ARBA" id="ARBA00012895"/>
    </source>
</evidence>
<dbReference type="PROSITE" id="PS50880">
    <property type="entry name" value="TOPRIM"/>
    <property type="match status" value="1"/>
</dbReference>
<comment type="cofactor">
    <cofactor evidence="2">
        <name>Mg(2+)</name>
        <dbReference type="ChEBI" id="CHEBI:18420"/>
    </cofactor>
</comment>
<comment type="similarity">
    <text evidence="3">Belongs to the type II topoisomerase GyrB family.</text>
</comment>
<proteinExistence type="inferred from homology"/>